<dbReference type="PANTHER" id="PTHR12526">
    <property type="entry name" value="GLYCOSYLTRANSFERASE"/>
    <property type="match status" value="1"/>
</dbReference>
<gene>
    <name evidence="3" type="ORF">S03H2_29861</name>
</gene>
<comment type="caution">
    <text evidence="3">The sequence shown here is derived from an EMBL/GenBank/DDBJ whole genome shotgun (WGS) entry which is preliminary data.</text>
</comment>
<evidence type="ECO:0008006" key="4">
    <source>
        <dbReference type="Google" id="ProtNLM"/>
    </source>
</evidence>
<reference evidence="3" key="1">
    <citation type="journal article" date="2014" name="Front. Microbiol.">
        <title>High frequency of phylogenetically diverse reductive dehalogenase-homologous genes in deep subseafloor sedimentary metagenomes.</title>
        <authorList>
            <person name="Kawai M."/>
            <person name="Futagami T."/>
            <person name="Toyoda A."/>
            <person name="Takaki Y."/>
            <person name="Nishi S."/>
            <person name="Hori S."/>
            <person name="Arai W."/>
            <person name="Tsubouchi T."/>
            <person name="Morono Y."/>
            <person name="Uchiyama I."/>
            <person name="Ito T."/>
            <person name="Fujiyama A."/>
            <person name="Inagaki F."/>
            <person name="Takami H."/>
        </authorList>
    </citation>
    <scope>NUCLEOTIDE SEQUENCE</scope>
    <source>
        <strain evidence="3">Expedition CK06-06</strain>
    </source>
</reference>
<dbReference type="Gene3D" id="3.40.50.2000">
    <property type="entry name" value="Glycogen Phosphorylase B"/>
    <property type="match status" value="2"/>
</dbReference>
<dbReference type="AlphaFoldDB" id="X1H3Y3"/>
<accession>X1H3Y3</accession>
<feature type="non-terminal residue" evidence="3">
    <location>
        <position position="294"/>
    </location>
</feature>
<feature type="domain" description="Glycosyl transferase family 1" evidence="1">
    <location>
        <begin position="175"/>
        <end position="293"/>
    </location>
</feature>
<organism evidence="3">
    <name type="scientific">marine sediment metagenome</name>
    <dbReference type="NCBI Taxonomy" id="412755"/>
    <lineage>
        <taxon>unclassified sequences</taxon>
        <taxon>metagenomes</taxon>
        <taxon>ecological metagenomes</taxon>
    </lineage>
</organism>
<evidence type="ECO:0000259" key="2">
    <source>
        <dbReference type="Pfam" id="PF13439"/>
    </source>
</evidence>
<evidence type="ECO:0000313" key="3">
    <source>
        <dbReference type="EMBL" id="GAH51815.1"/>
    </source>
</evidence>
<name>X1H3Y3_9ZZZZ</name>
<protein>
    <recommendedName>
        <fullName evidence="4">Glycosyltransferase subfamily 4-like N-terminal domain-containing protein</fullName>
    </recommendedName>
</protein>
<sequence length="294" mass="33761">ERNTYFSIKGLDKNKHEVDLVIGGESNTIPDDLEGVKIIKIDSLRRDIHPFDEIKALFQLYRLIKKRKYHLVHTHLAKGGMLGRLAAKLAGTPIIVHSLHGPLFHNNINPLVRFIYENLERFSSLYTDWFISVGEDLKSRYLKAGIGKPENYSLIRSGMDLEKFRKVSNFSEKEIKEIKRSFNLSSNDIIIGMVASLEPRKGHKYAIEVAKEIIKKYPEVKFLFVGEGYLRTHLEEMIRRENLQNSVILTGFRRDIERVMAIFDILILTSLWEGLPQVLVQGAVLGKPMVSFAV</sequence>
<dbReference type="InterPro" id="IPR028098">
    <property type="entry name" value="Glyco_trans_4-like_N"/>
</dbReference>
<dbReference type="GO" id="GO:0016757">
    <property type="term" value="F:glycosyltransferase activity"/>
    <property type="evidence" value="ECO:0007669"/>
    <property type="project" value="InterPro"/>
</dbReference>
<dbReference type="Pfam" id="PF13439">
    <property type="entry name" value="Glyco_transf_4"/>
    <property type="match status" value="1"/>
</dbReference>
<proteinExistence type="predicted"/>
<dbReference type="Pfam" id="PF00534">
    <property type="entry name" value="Glycos_transf_1"/>
    <property type="match status" value="1"/>
</dbReference>
<dbReference type="InterPro" id="IPR001296">
    <property type="entry name" value="Glyco_trans_1"/>
</dbReference>
<feature type="non-terminal residue" evidence="3">
    <location>
        <position position="1"/>
    </location>
</feature>
<dbReference type="EMBL" id="BARU01018043">
    <property type="protein sequence ID" value="GAH51815.1"/>
    <property type="molecule type" value="Genomic_DNA"/>
</dbReference>
<dbReference type="SUPFAM" id="SSF53756">
    <property type="entry name" value="UDP-Glycosyltransferase/glycogen phosphorylase"/>
    <property type="match status" value="1"/>
</dbReference>
<dbReference type="PANTHER" id="PTHR12526:SF638">
    <property type="entry name" value="SPORE COAT PROTEIN SA"/>
    <property type="match status" value="1"/>
</dbReference>
<feature type="domain" description="Glycosyltransferase subfamily 4-like N-terminal" evidence="2">
    <location>
        <begin position="8"/>
        <end position="162"/>
    </location>
</feature>
<evidence type="ECO:0000259" key="1">
    <source>
        <dbReference type="Pfam" id="PF00534"/>
    </source>
</evidence>